<evidence type="ECO:0000313" key="2">
    <source>
        <dbReference type="EMBL" id="GMT09968.1"/>
    </source>
</evidence>
<dbReference type="EMBL" id="BTSY01000001">
    <property type="protein sequence ID" value="GMT09968.1"/>
    <property type="molecule type" value="Genomic_DNA"/>
</dbReference>
<evidence type="ECO:0000259" key="1">
    <source>
        <dbReference type="Pfam" id="PF00135"/>
    </source>
</evidence>
<dbReference type="PANTHER" id="PTHR44590">
    <property type="entry name" value="CARBOXYLIC ESTER HYDROLASE-RELATED"/>
    <property type="match status" value="1"/>
</dbReference>
<protein>
    <recommendedName>
        <fullName evidence="1">Carboxylesterase type B domain-containing protein</fullName>
    </recommendedName>
</protein>
<sequence>QTCSNASPQVTTCNGVVEEFCVTDSPMEVNAFLSIPFADPPARFTVSCFQKPTPKSNWTGVLQTKTMPPRCIQVSTDPTSEDCLYLNVFAPATGSGGIPDVTVVYGGAYATGGARNQGTPEHIAKYIVSKGVVVVVLQYRVGPLGFCTTGDAVMPGNYGMWDATMALRWIQENIGAFGGNKDEVTMWGGSAGAAIIEGLHLSPHSTNLFQKMILFSGVATNMWDSPVVANCIGRAQKIGLAWNTSAEFLSAMISAPASSLGGGWLTVGESGYENRLAEWAPQYDNDFFPTTGAALRAMRSPKPMITGIAFLDGAGMAGAINITHNSLNQVVAFMVPETIQNSSYLREYLVDSYRTQAALLEPNAQDKHALQAALGDRTMGAAVDAVSRRYLELFGENQTMYRYTFKHFNPAAAGASYPFIS</sequence>
<feature type="non-terminal residue" evidence="3">
    <location>
        <position position="1"/>
    </location>
</feature>
<feature type="domain" description="Carboxylesterase type B" evidence="1">
    <location>
        <begin position="7"/>
        <end position="410"/>
    </location>
</feature>
<dbReference type="PANTHER" id="PTHR44590:SF3">
    <property type="entry name" value="CARBOXYLESTERASE TYPE B DOMAIN-CONTAINING PROTEIN"/>
    <property type="match status" value="1"/>
</dbReference>
<dbReference type="Proteomes" id="UP001432322">
    <property type="component" value="Unassembled WGS sequence"/>
</dbReference>
<dbReference type="SUPFAM" id="SSF53474">
    <property type="entry name" value="alpha/beta-Hydrolases"/>
    <property type="match status" value="1"/>
</dbReference>
<feature type="non-terminal residue" evidence="3">
    <location>
        <position position="421"/>
    </location>
</feature>
<name>A0AAV5X3V2_9BILA</name>
<proteinExistence type="predicted"/>
<dbReference type="Gene3D" id="3.40.50.1820">
    <property type="entry name" value="alpha/beta hydrolase"/>
    <property type="match status" value="1"/>
</dbReference>
<dbReference type="InterPro" id="IPR029058">
    <property type="entry name" value="AB_hydrolase_fold"/>
</dbReference>
<accession>A0AAV5X3V2</accession>
<keyword evidence="4" id="KW-1185">Reference proteome</keyword>
<dbReference type="Pfam" id="PF00135">
    <property type="entry name" value="COesterase"/>
    <property type="match status" value="1"/>
</dbReference>
<dbReference type="AlphaFoldDB" id="A0AAV5X3V2"/>
<comment type="caution">
    <text evidence="3">The sequence shown here is derived from an EMBL/GenBank/DDBJ whole genome shotgun (WGS) entry which is preliminary data.</text>
</comment>
<organism evidence="3 4">
    <name type="scientific">Pristionchus fissidentatus</name>
    <dbReference type="NCBI Taxonomy" id="1538716"/>
    <lineage>
        <taxon>Eukaryota</taxon>
        <taxon>Metazoa</taxon>
        <taxon>Ecdysozoa</taxon>
        <taxon>Nematoda</taxon>
        <taxon>Chromadorea</taxon>
        <taxon>Rhabditida</taxon>
        <taxon>Rhabditina</taxon>
        <taxon>Diplogasteromorpha</taxon>
        <taxon>Diplogasteroidea</taxon>
        <taxon>Neodiplogasteridae</taxon>
        <taxon>Pristionchus</taxon>
    </lineage>
</organism>
<gene>
    <name evidence="2" type="ORF">PFISCL1PPCAC_1265</name>
    <name evidence="3" type="ORF">PFISCL1PPCAC_28389</name>
</gene>
<evidence type="ECO:0000313" key="3">
    <source>
        <dbReference type="EMBL" id="GMT37092.1"/>
    </source>
</evidence>
<dbReference type="PROSITE" id="PS00941">
    <property type="entry name" value="CARBOXYLESTERASE_B_2"/>
    <property type="match status" value="1"/>
</dbReference>
<dbReference type="EMBL" id="BTSY01000038">
    <property type="protein sequence ID" value="GMT37092.1"/>
    <property type="molecule type" value="Genomic_DNA"/>
</dbReference>
<reference evidence="3" key="1">
    <citation type="submission" date="2023-10" db="EMBL/GenBank/DDBJ databases">
        <title>Genome assembly of Pristionchus species.</title>
        <authorList>
            <person name="Yoshida K."/>
            <person name="Sommer R.J."/>
        </authorList>
    </citation>
    <scope>NUCLEOTIDE SEQUENCE</scope>
    <source>
        <strain evidence="3">RS5133</strain>
    </source>
</reference>
<evidence type="ECO:0000313" key="4">
    <source>
        <dbReference type="Proteomes" id="UP001432322"/>
    </source>
</evidence>
<dbReference type="InterPro" id="IPR002018">
    <property type="entry name" value="CarbesteraseB"/>
</dbReference>
<dbReference type="InterPro" id="IPR019819">
    <property type="entry name" value="Carboxylesterase_B_CS"/>
</dbReference>